<name>A0ABW0ZSC9_9ACTN</name>
<protein>
    <submittedName>
        <fullName evidence="4">Nitroreductase/quinone reductase family protein</fullName>
    </submittedName>
</protein>
<accession>A0ABW0ZSC9</accession>
<dbReference type="InterPro" id="IPR004378">
    <property type="entry name" value="F420H2_quin_Rdtase"/>
</dbReference>
<dbReference type="Gene3D" id="1.20.120.520">
    <property type="entry name" value="nmb1532 protein domain like"/>
    <property type="match status" value="1"/>
</dbReference>
<dbReference type="PANTHER" id="PTHR39428:SF1">
    <property type="entry name" value="F420H(2)-DEPENDENT QUINONE REDUCTASE RV1261C"/>
    <property type="match status" value="1"/>
</dbReference>
<comment type="caution">
    <text evidence="4">The sequence shown here is derived from an EMBL/GenBank/DDBJ whole genome shotgun (WGS) entry which is preliminary data.</text>
</comment>
<proteinExistence type="inferred from homology"/>
<comment type="similarity">
    <text evidence="1">Belongs to the F420H(2)-dependent quinone reductase family.</text>
</comment>
<dbReference type="PANTHER" id="PTHR39428">
    <property type="entry name" value="F420H(2)-DEPENDENT QUINONE REDUCTASE RV1261C"/>
    <property type="match status" value="1"/>
</dbReference>
<dbReference type="InterPro" id="IPR012312">
    <property type="entry name" value="Hemerythrin-like"/>
</dbReference>
<dbReference type="Proteomes" id="UP001596074">
    <property type="component" value="Unassembled WGS sequence"/>
</dbReference>
<gene>
    <name evidence="4" type="ORF">ACFPZN_07565</name>
</gene>
<dbReference type="SUPFAM" id="SSF50475">
    <property type="entry name" value="FMN-binding split barrel"/>
    <property type="match status" value="1"/>
</dbReference>
<dbReference type="EMBL" id="JBHSON010000008">
    <property type="protein sequence ID" value="MFC5745458.1"/>
    <property type="molecule type" value="Genomic_DNA"/>
</dbReference>
<dbReference type="InterPro" id="IPR012349">
    <property type="entry name" value="Split_barrel_FMN-bd"/>
</dbReference>
<keyword evidence="5" id="KW-1185">Reference proteome</keyword>
<dbReference type="Pfam" id="PF01814">
    <property type="entry name" value="Hemerythrin"/>
    <property type="match status" value="1"/>
</dbReference>
<dbReference type="Gene3D" id="2.30.110.10">
    <property type="entry name" value="Electron Transport, Fmn-binding Protein, Chain A"/>
    <property type="match status" value="1"/>
</dbReference>
<dbReference type="CDD" id="cd12108">
    <property type="entry name" value="Hr-like"/>
    <property type="match status" value="1"/>
</dbReference>
<evidence type="ECO:0000256" key="1">
    <source>
        <dbReference type="ARBA" id="ARBA00008710"/>
    </source>
</evidence>
<organism evidence="4 5">
    <name type="scientific">Actinomadura rugatobispora</name>
    <dbReference type="NCBI Taxonomy" id="1994"/>
    <lineage>
        <taxon>Bacteria</taxon>
        <taxon>Bacillati</taxon>
        <taxon>Actinomycetota</taxon>
        <taxon>Actinomycetes</taxon>
        <taxon>Streptosporangiales</taxon>
        <taxon>Thermomonosporaceae</taxon>
        <taxon>Actinomadura</taxon>
    </lineage>
</organism>
<dbReference type="Pfam" id="PF04075">
    <property type="entry name" value="F420H2_quin_red"/>
    <property type="match status" value="1"/>
</dbReference>
<feature type="domain" description="Hemerythrin-like" evidence="3">
    <location>
        <begin position="153"/>
        <end position="290"/>
    </location>
</feature>
<dbReference type="NCBIfam" id="TIGR00026">
    <property type="entry name" value="hi_GC_TIGR00026"/>
    <property type="match status" value="1"/>
</dbReference>
<reference evidence="5" key="1">
    <citation type="journal article" date="2019" name="Int. J. Syst. Evol. Microbiol.">
        <title>The Global Catalogue of Microorganisms (GCM) 10K type strain sequencing project: providing services to taxonomists for standard genome sequencing and annotation.</title>
        <authorList>
            <consortium name="The Broad Institute Genomics Platform"/>
            <consortium name="The Broad Institute Genome Sequencing Center for Infectious Disease"/>
            <person name="Wu L."/>
            <person name="Ma J."/>
        </authorList>
    </citation>
    <scope>NUCLEOTIDE SEQUENCE [LARGE SCALE GENOMIC DNA]</scope>
    <source>
        <strain evidence="5">KCTC 42087</strain>
    </source>
</reference>
<comment type="catalytic activity">
    <reaction evidence="2">
        <text>oxidized coenzyme F420-(gamma-L-Glu)(n) + a quinol + H(+) = reduced coenzyme F420-(gamma-L-Glu)(n) + a quinone</text>
        <dbReference type="Rhea" id="RHEA:39663"/>
        <dbReference type="Rhea" id="RHEA-COMP:12939"/>
        <dbReference type="Rhea" id="RHEA-COMP:14378"/>
        <dbReference type="ChEBI" id="CHEBI:15378"/>
        <dbReference type="ChEBI" id="CHEBI:24646"/>
        <dbReference type="ChEBI" id="CHEBI:132124"/>
        <dbReference type="ChEBI" id="CHEBI:133980"/>
        <dbReference type="ChEBI" id="CHEBI:139511"/>
    </reaction>
</comment>
<evidence type="ECO:0000259" key="3">
    <source>
        <dbReference type="Pfam" id="PF01814"/>
    </source>
</evidence>
<evidence type="ECO:0000256" key="2">
    <source>
        <dbReference type="ARBA" id="ARBA00049106"/>
    </source>
</evidence>
<sequence length="302" mass="32726">MPHDFNKQIIQEFRANGGRVGGPFEGAVLALLTTTGARTGARRTSPVGFVTEGGRYLVVASAAGAPRHPAWYHNLLAEPRVTLEIGDGERIRTITAIAAPAEGRERERLFARILREAPGFADYQKRTSRVLPVVVLDPVGSPDGGARARAAGDELVELHNAFRHELAALRSGIGATLDGGGAVPAAGPPAFTAELREHCLWFCTSLERHHTGEDMVVFEVLLRRFPELGPVLESLRDEHARVAEIRKELAGLAGEAGAGDPARIRAELERLGGVLEAHLDREETQLVPLLNRLDEVPWPRIT</sequence>
<dbReference type="RefSeq" id="WP_378281084.1">
    <property type="nucleotide sequence ID" value="NZ_JBHSON010000008.1"/>
</dbReference>
<evidence type="ECO:0000313" key="5">
    <source>
        <dbReference type="Proteomes" id="UP001596074"/>
    </source>
</evidence>
<evidence type="ECO:0000313" key="4">
    <source>
        <dbReference type="EMBL" id="MFC5745458.1"/>
    </source>
</evidence>